<protein>
    <recommendedName>
        <fullName evidence="1">FRG domain-containing protein</fullName>
    </recommendedName>
</protein>
<evidence type="ECO:0000313" key="2">
    <source>
        <dbReference type="EMBL" id="MDT3404012.1"/>
    </source>
</evidence>
<dbReference type="EMBL" id="JAVLVU010000001">
    <property type="protein sequence ID" value="MDT3404012.1"/>
    <property type="molecule type" value="Genomic_DNA"/>
</dbReference>
<name>A0ABU3GW73_9SPHI</name>
<dbReference type="InterPro" id="IPR014966">
    <property type="entry name" value="FRG-dom"/>
</dbReference>
<accession>A0ABU3GW73</accession>
<comment type="caution">
    <text evidence="2">The sequence shown here is derived from an EMBL/GenBank/DDBJ whole genome shotgun (WGS) entry which is preliminary data.</text>
</comment>
<reference evidence="3" key="1">
    <citation type="submission" date="2023-07" db="EMBL/GenBank/DDBJ databases">
        <title>Functional and genomic diversity of the sorghum phyllosphere microbiome.</title>
        <authorList>
            <person name="Shade A."/>
        </authorList>
    </citation>
    <scope>NUCLEOTIDE SEQUENCE [LARGE SCALE GENOMIC DNA]</scope>
    <source>
        <strain evidence="3">SORGH_AS_0422</strain>
    </source>
</reference>
<dbReference type="Proteomes" id="UP001258315">
    <property type="component" value="Unassembled WGS sequence"/>
</dbReference>
<evidence type="ECO:0000259" key="1">
    <source>
        <dbReference type="SMART" id="SM00901"/>
    </source>
</evidence>
<proteinExistence type="predicted"/>
<feature type="domain" description="FRG" evidence="1">
    <location>
        <begin position="31"/>
        <end position="132"/>
    </location>
</feature>
<dbReference type="SMART" id="SM00901">
    <property type="entry name" value="FRG"/>
    <property type="match status" value="1"/>
</dbReference>
<organism evidence="2 3">
    <name type="scientific">Mucilaginibacter terrae</name>
    <dbReference type="NCBI Taxonomy" id="1955052"/>
    <lineage>
        <taxon>Bacteria</taxon>
        <taxon>Pseudomonadati</taxon>
        <taxon>Bacteroidota</taxon>
        <taxon>Sphingobacteriia</taxon>
        <taxon>Sphingobacteriales</taxon>
        <taxon>Sphingobacteriaceae</taxon>
        <taxon>Mucilaginibacter</taxon>
    </lineage>
</organism>
<sequence length="241" mass="28047">MKVFTDDKYLITSFKRFVEIVEERHSPTTIKPYQWYFRGHSNLDYKLMPSIGRLLGTERFPTVKHVEEAEKNAFSQFEIQTYSDLREPNLFILLAIAQHHGLKTRLLDWTLSPLVALFFAVENESKTDGAFFAFNAQKKLTTILRKTESPFDDLGSSYQYLSIPSLTPRISAQSGIFQLFREPTKPFEDANYLEKFIIPESAKRDIKIDLNNFGVSYYTLFPDLDGLSKKLNYILLNEKPY</sequence>
<dbReference type="Pfam" id="PF08867">
    <property type="entry name" value="FRG"/>
    <property type="match status" value="1"/>
</dbReference>
<evidence type="ECO:0000313" key="3">
    <source>
        <dbReference type="Proteomes" id="UP001258315"/>
    </source>
</evidence>
<gene>
    <name evidence="2" type="ORF">QE417_003084</name>
</gene>
<dbReference type="RefSeq" id="WP_311951353.1">
    <property type="nucleotide sequence ID" value="NZ_JAVLVU010000001.1"/>
</dbReference>
<keyword evidence="3" id="KW-1185">Reference proteome</keyword>